<feature type="domain" description="Uracil-DNA glycosylase-like" evidence="12">
    <location>
        <begin position="48"/>
        <end position="209"/>
    </location>
</feature>
<evidence type="ECO:0000256" key="9">
    <source>
        <dbReference type="HAMAP-Rule" id="MF_00148"/>
    </source>
</evidence>
<feature type="active site" description="Proton acceptor" evidence="9 10">
    <location>
        <position position="63"/>
    </location>
</feature>
<dbReference type="PROSITE" id="PS00130">
    <property type="entry name" value="U_DNA_GLYCOSYLASE"/>
    <property type="match status" value="1"/>
</dbReference>
<comment type="caution">
    <text evidence="13">The sequence shown here is derived from an EMBL/GenBank/DDBJ whole genome shotgun (WGS) entry which is preliminary data.</text>
</comment>
<dbReference type="CDD" id="cd10027">
    <property type="entry name" value="UDG-F1-like"/>
    <property type="match status" value="1"/>
</dbReference>
<evidence type="ECO:0000313" key="14">
    <source>
        <dbReference type="Proteomes" id="UP001337681"/>
    </source>
</evidence>
<sequence length="231" mass="26351">MNEHLSWKSFLDEEFKQPYFQSLNTFIEKEYIEEIVYPPKPAIFHALNSTPMADLKVVILGQDPYHGPNQAHGLAFSVLKGNPIPPSLKNIYKELATDIPGFVIPNHGFLEYWANQGVLLLNTTLTVRKGKPGSHQKKGWETFTDNLIKRISTDLNGVIFLLWGKPAINKNTLIDIEKHHVITAPHPSPLSAYTGFFGCKHFSKTNELLHNQGKKPIDWQIPLEKNNWELF</sequence>
<evidence type="ECO:0000256" key="10">
    <source>
        <dbReference type="PROSITE-ProRule" id="PRU10072"/>
    </source>
</evidence>
<evidence type="ECO:0000256" key="6">
    <source>
        <dbReference type="ARBA" id="ARBA00022763"/>
    </source>
</evidence>
<proteinExistence type="inferred from homology"/>
<comment type="similarity">
    <text evidence="3 9 11">Belongs to the uracil-DNA glycosylase (UDG) superfamily. UNG family.</text>
</comment>
<keyword evidence="7 9" id="KW-0378">Hydrolase</keyword>
<dbReference type="InterPro" id="IPR018085">
    <property type="entry name" value="Ura-DNA_Glyclase_AS"/>
</dbReference>
<dbReference type="RefSeq" id="WP_330146372.1">
    <property type="nucleotide sequence ID" value="NZ_JAZDQU010000002.1"/>
</dbReference>
<evidence type="ECO:0000313" key="13">
    <source>
        <dbReference type="EMBL" id="MEE1885475.1"/>
    </source>
</evidence>
<organism evidence="13 14">
    <name type="scientific">Pedobacter flavus</name>
    <dbReference type="NCBI Taxonomy" id="3113906"/>
    <lineage>
        <taxon>Bacteria</taxon>
        <taxon>Pseudomonadati</taxon>
        <taxon>Bacteroidota</taxon>
        <taxon>Sphingobacteriia</taxon>
        <taxon>Sphingobacteriales</taxon>
        <taxon>Sphingobacteriaceae</taxon>
        <taxon>Pedobacter</taxon>
    </lineage>
</organism>
<comment type="function">
    <text evidence="2 9 11">Excises uracil residues from the DNA which can arise as a result of misincorporation of dUMP residues by DNA polymerase or due to deamination of cytosine.</text>
</comment>
<dbReference type="NCBIfam" id="NF003589">
    <property type="entry name" value="PRK05254.1-2"/>
    <property type="match status" value="1"/>
</dbReference>
<dbReference type="NCBIfam" id="NF003592">
    <property type="entry name" value="PRK05254.1-5"/>
    <property type="match status" value="1"/>
</dbReference>
<dbReference type="InterPro" id="IPR005122">
    <property type="entry name" value="Uracil-DNA_glycosylase-like"/>
</dbReference>
<evidence type="ECO:0000256" key="1">
    <source>
        <dbReference type="ARBA" id="ARBA00001400"/>
    </source>
</evidence>
<dbReference type="EMBL" id="JAZDQU010000002">
    <property type="protein sequence ID" value="MEE1885475.1"/>
    <property type="molecule type" value="Genomic_DNA"/>
</dbReference>
<protein>
    <recommendedName>
        <fullName evidence="5 9">Uracil-DNA glycosylase</fullName>
        <shortName evidence="9">UDG</shortName>
        <ecNumber evidence="4 9">3.2.2.27</ecNumber>
    </recommendedName>
</protein>
<dbReference type="Gene3D" id="3.40.470.10">
    <property type="entry name" value="Uracil-DNA glycosylase-like domain"/>
    <property type="match status" value="1"/>
</dbReference>
<evidence type="ECO:0000259" key="12">
    <source>
        <dbReference type="SMART" id="SM00986"/>
    </source>
</evidence>
<dbReference type="PANTHER" id="PTHR11264">
    <property type="entry name" value="URACIL-DNA GLYCOSYLASE"/>
    <property type="match status" value="1"/>
</dbReference>
<keyword evidence="13" id="KW-0326">Glycosidase</keyword>
<dbReference type="InterPro" id="IPR002043">
    <property type="entry name" value="UDG_fam1"/>
</dbReference>
<dbReference type="InterPro" id="IPR036895">
    <property type="entry name" value="Uracil-DNA_glycosylase-like_sf"/>
</dbReference>
<keyword evidence="14" id="KW-1185">Reference proteome</keyword>
<keyword evidence="6 9" id="KW-0227">DNA damage</keyword>
<dbReference type="SMART" id="SM00987">
    <property type="entry name" value="UreE_C"/>
    <property type="match status" value="1"/>
</dbReference>
<dbReference type="SUPFAM" id="SSF52141">
    <property type="entry name" value="Uracil-DNA glycosylase-like"/>
    <property type="match status" value="1"/>
</dbReference>
<accession>A0ABU7H2U6</accession>
<dbReference type="SMART" id="SM00986">
    <property type="entry name" value="UDG"/>
    <property type="match status" value="1"/>
</dbReference>
<reference evidence="13 14" key="1">
    <citation type="submission" date="2024-01" db="EMBL/GenBank/DDBJ databases">
        <title>Pedobacter sp. nov., isolated from oil-contaminated soil.</title>
        <authorList>
            <person name="Le N.T.T."/>
        </authorList>
    </citation>
    <scope>NUCLEOTIDE SEQUENCE [LARGE SCALE GENOMIC DNA]</scope>
    <source>
        <strain evidence="13 14">VNH31</strain>
    </source>
</reference>
<comment type="subcellular location">
    <subcellularLocation>
        <location evidence="9">Cytoplasm</location>
    </subcellularLocation>
</comment>
<keyword evidence="9" id="KW-0963">Cytoplasm</keyword>
<evidence type="ECO:0000256" key="4">
    <source>
        <dbReference type="ARBA" id="ARBA00012030"/>
    </source>
</evidence>
<evidence type="ECO:0000256" key="7">
    <source>
        <dbReference type="ARBA" id="ARBA00022801"/>
    </source>
</evidence>
<comment type="catalytic activity">
    <reaction evidence="1 9 11">
        <text>Hydrolyzes single-stranded DNA or mismatched double-stranded DNA and polynucleotides, releasing free uracil.</text>
        <dbReference type="EC" id="3.2.2.27"/>
    </reaction>
</comment>
<dbReference type="NCBIfam" id="NF003591">
    <property type="entry name" value="PRK05254.1-4"/>
    <property type="match status" value="1"/>
</dbReference>
<evidence type="ECO:0000256" key="3">
    <source>
        <dbReference type="ARBA" id="ARBA00008184"/>
    </source>
</evidence>
<gene>
    <name evidence="9 13" type="primary">ung</name>
    <name evidence="13" type="ORF">VRU49_08615</name>
</gene>
<evidence type="ECO:0000256" key="2">
    <source>
        <dbReference type="ARBA" id="ARBA00002631"/>
    </source>
</evidence>
<dbReference type="GO" id="GO:0004844">
    <property type="term" value="F:uracil DNA N-glycosylase activity"/>
    <property type="evidence" value="ECO:0007669"/>
    <property type="project" value="UniProtKB-EC"/>
</dbReference>
<dbReference type="Proteomes" id="UP001337681">
    <property type="component" value="Unassembled WGS sequence"/>
</dbReference>
<evidence type="ECO:0000256" key="5">
    <source>
        <dbReference type="ARBA" id="ARBA00018429"/>
    </source>
</evidence>
<keyword evidence="8 9" id="KW-0234">DNA repair</keyword>
<dbReference type="EC" id="3.2.2.27" evidence="4 9"/>
<evidence type="ECO:0000256" key="11">
    <source>
        <dbReference type="RuleBase" id="RU003780"/>
    </source>
</evidence>
<dbReference type="NCBIfam" id="TIGR00628">
    <property type="entry name" value="ung"/>
    <property type="match status" value="1"/>
</dbReference>
<dbReference type="Pfam" id="PF03167">
    <property type="entry name" value="UDG"/>
    <property type="match status" value="1"/>
</dbReference>
<name>A0ABU7H2U6_9SPHI</name>
<dbReference type="NCBIfam" id="NF003588">
    <property type="entry name" value="PRK05254.1-1"/>
    <property type="match status" value="1"/>
</dbReference>
<evidence type="ECO:0000256" key="8">
    <source>
        <dbReference type="ARBA" id="ARBA00023204"/>
    </source>
</evidence>
<dbReference type="HAMAP" id="MF_00148">
    <property type="entry name" value="UDG"/>
    <property type="match status" value="1"/>
</dbReference>
<dbReference type="PANTHER" id="PTHR11264:SF0">
    <property type="entry name" value="URACIL-DNA GLYCOSYLASE"/>
    <property type="match status" value="1"/>
</dbReference>